<keyword evidence="2" id="KW-0597">Phosphoprotein</keyword>
<dbReference type="EMBL" id="NKCK01000220">
    <property type="protein sequence ID" value="RSL91234.1"/>
    <property type="molecule type" value="Genomic_DNA"/>
</dbReference>
<evidence type="ECO:0000313" key="5">
    <source>
        <dbReference type="EMBL" id="RSL91234.1"/>
    </source>
</evidence>
<dbReference type="GO" id="GO:0031177">
    <property type="term" value="F:phosphopantetheine binding"/>
    <property type="evidence" value="ECO:0007669"/>
    <property type="project" value="TreeGrafter"/>
</dbReference>
<evidence type="ECO:0000256" key="2">
    <source>
        <dbReference type="ARBA" id="ARBA00022553"/>
    </source>
</evidence>
<dbReference type="InterPro" id="IPR023213">
    <property type="entry name" value="CAT-like_dom_sf"/>
</dbReference>
<dbReference type="InterPro" id="IPR001242">
    <property type="entry name" value="Condensation_dom"/>
</dbReference>
<dbReference type="Gene3D" id="3.30.559.10">
    <property type="entry name" value="Chloramphenicol acetyltransferase-like domain"/>
    <property type="match status" value="1"/>
</dbReference>
<dbReference type="Proteomes" id="UP000287144">
    <property type="component" value="Unassembled WGS sequence"/>
</dbReference>
<name>A0A428SN87_9HYPO</name>
<dbReference type="GO" id="GO:0005737">
    <property type="term" value="C:cytoplasm"/>
    <property type="evidence" value="ECO:0007669"/>
    <property type="project" value="TreeGrafter"/>
</dbReference>
<evidence type="ECO:0000256" key="3">
    <source>
        <dbReference type="ARBA" id="ARBA00022598"/>
    </source>
</evidence>
<keyword evidence="6" id="KW-1185">Reference proteome</keyword>
<dbReference type="GO" id="GO:0044550">
    <property type="term" value="P:secondary metabolite biosynthetic process"/>
    <property type="evidence" value="ECO:0007669"/>
    <property type="project" value="TreeGrafter"/>
</dbReference>
<dbReference type="GO" id="GO:0016874">
    <property type="term" value="F:ligase activity"/>
    <property type="evidence" value="ECO:0007669"/>
    <property type="project" value="UniProtKB-KW"/>
</dbReference>
<dbReference type="PANTHER" id="PTHR45527">
    <property type="entry name" value="NONRIBOSOMAL PEPTIDE SYNTHETASE"/>
    <property type="match status" value="1"/>
</dbReference>
<gene>
    <name evidence="5" type="ORF">CEP52_014333</name>
</gene>
<dbReference type="Gene3D" id="3.30.559.30">
    <property type="entry name" value="Nonribosomal peptide synthetase, condensation domain"/>
    <property type="match status" value="1"/>
</dbReference>
<comment type="caution">
    <text evidence="5">The sequence shown here is derived from an EMBL/GenBank/DDBJ whole genome shotgun (WGS) entry which is preliminary data.</text>
</comment>
<dbReference type="InterPro" id="IPR009081">
    <property type="entry name" value="PP-bd_ACP"/>
</dbReference>
<evidence type="ECO:0000259" key="4">
    <source>
        <dbReference type="PROSITE" id="PS50075"/>
    </source>
</evidence>
<sequence length="579" mass="63317">MEFLMKSSASDILSFEDRGVSICGMPAVTLKDTAGFDDAPPIEELSNGVEDWDHISIEIREVLHQVSNVPIPSIKLSDSLYHLGLDSISAIKVSSLLRKRGLNLRPQDLIKAAHISEMSDKAKSALTNGTQLPTSSEDWVPPKDVNVGKLLSDSNIAEAEAEVLPALPMQVYMLSAWQNAEGSVFYPEFPCRIDKSFGMGVIQTAWDSLVSESPLLRTCFIATGSISLPFLQVILKNHRIPLSTSELRDKPNGVIGPLVSAHVTEQDDESWLFRLKIHHALYDGVALPSLLQRLSELLQDNSAHPNKGLSQWRNFVVSQSTDTARNSRKDFWTSYLQDATPAKEQTESSANIQERVSHLQKSATSNIAHVQKLASQTGVSIQSLFLAAYAKVLASRNDYAPTESVVFGMYLANRGVDHDLPPTYPTLNLVPLKVVAPTDRPLAAIAEAIQKDIHLIVSNGRADVGLWEIAQWTGVQITSFVNFLSLPHDIESAENSIKVLPAEALDGTGNDNEHASCLSHGWLQQNAVRNDIPLAIDIEASIHGMRLDIGVFGSRKQVSPDEATCLVSDIVGYLDEIVG</sequence>
<keyword evidence="3" id="KW-0436">Ligase</keyword>
<dbReference type="InterPro" id="IPR006162">
    <property type="entry name" value="Ppantetheine_attach_site"/>
</dbReference>
<evidence type="ECO:0000313" key="6">
    <source>
        <dbReference type="Proteomes" id="UP000287144"/>
    </source>
</evidence>
<dbReference type="AlphaFoldDB" id="A0A428SN87"/>
<dbReference type="SUPFAM" id="SSF47336">
    <property type="entry name" value="ACP-like"/>
    <property type="match status" value="1"/>
</dbReference>
<dbReference type="PROSITE" id="PS50075">
    <property type="entry name" value="CARRIER"/>
    <property type="match status" value="1"/>
</dbReference>
<reference evidence="5 6" key="1">
    <citation type="submission" date="2017-06" db="EMBL/GenBank/DDBJ databases">
        <title>Comparative genomic analysis of Ambrosia Fusariam Clade fungi.</title>
        <authorList>
            <person name="Stajich J.E."/>
            <person name="Carrillo J."/>
            <person name="Kijimoto T."/>
            <person name="Eskalen A."/>
            <person name="O'Donnell K."/>
            <person name="Kasson M."/>
        </authorList>
    </citation>
    <scope>NUCLEOTIDE SEQUENCE [LARGE SCALE GENOMIC DNA]</scope>
    <source>
        <strain evidence="5 6">NRRL62579</strain>
    </source>
</reference>
<dbReference type="GO" id="GO:0043041">
    <property type="term" value="P:amino acid activation for nonribosomal peptide biosynthetic process"/>
    <property type="evidence" value="ECO:0007669"/>
    <property type="project" value="TreeGrafter"/>
</dbReference>
<feature type="domain" description="Carrier" evidence="4">
    <location>
        <begin position="53"/>
        <end position="126"/>
    </location>
</feature>
<dbReference type="SUPFAM" id="SSF52777">
    <property type="entry name" value="CoA-dependent acyltransferases"/>
    <property type="match status" value="2"/>
</dbReference>
<dbReference type="PANTHER" id="PTHR45527:SF1">
    <property type="entry name" value="FATTY ACID SYNTHASE"/>
    <property type="match status" value="1"/>
</dbReference>
<dbReference type="Pfam" id="PF00550">
    <property type="entry name" value="PP-binding"/>
    <property type="match status" value="1"/>
</dbReference>
<proteinExistence type="predicted"/>
<dbReference type="Gene3D" id="1.10.1200.10">
    <property type="entry name" value="ACP-like"/>
    <property type="match status" value="1"/>
</dbReference>
<protein>
    <recommendedName>
        <fullName evidence="4">Carrier domain-containing protein</fullName>
    </recommendedName>
</protein>
<accession>A0A428SN87</accession>
<organism evidence="5 6">
    <name type="scientific">Fusarium oligoseptatum</name>
    <dbReference type="NCBI Taxonomy" id="2604345"/>
    <lineage>
        <taxon>Eukaryota</taxon>
        <taxon>Fungi</taxon>
        <taxon>Dikarya</taxon>
        <taxon>Ascomycota</taxon>
        <taxon>Pezizomycotina</taxon>
        <taxon>Sordariomycetes</taxon>
        <taxon>Hypocreomycetidae</taxon>
        <taxon>Hypocreales</taxon>
        <taxon>Nectriaceae</taxon>
        <taxon>Fusarium</taxon>
        <taxon>Fusarium solani species complex</taxon>
    </lineage>
</organism>
<evidence type="ECO:0000256" key="1">
    <source>
        <dbReference type="ARBA" id="ARBA00022450"/>
    </source>
</evidence>
<dbReference type="Pfam" id="PF00668">
    <property type="entry name" value="Condensation"/>
    <property type="match status" value="1"/>
</dbReference>
<dbReference type="InterPro" id="IPR036736">
    <property type="entry name" value="ACP-like_sf"/>
</dbReference>
<keyword evidence="1" id="KW-0596">Phosphopantetheine</keyword>
<dbReference type="STRING" id="1325735.A0A428SN87"/>
<dbReference type="PROSITE" id="PS00012">
    <property type="entry name" value="PHOSPHOPANTETHEINE"/>
    <property type="match status" value="1"/>
</dbReference>